<dbReference type="InterPro" id="IPR036866">
    <property type="entry name" value="RibonucZ/Hydroxyglut_hydro"/>
</dbReference>
<organism evidence="2 3">
    <name type="scientific">Lachancea mirantina</name>
    <dbReference type="NCBI Taxonomy" id="1230905"/>
    <lineage>
        <taxon>Eukaryota</taxon>
        <taxon>Fungi</taxon>
        <taxon>Dikarya</taxon>
        <taxon>Ascomycota</taxon>
        <taxon>Saccharomycotina</taxon>
        <taxon>Saccharomycetes</taxon>
        <taxon>Saccharomycetales</taxon>
        <taxon>Saccharomycetaceae</taxon>
        <taxon>Lachancea</taxon>
    </lineage>
</organism>
<keyword evidence="1" id="KW-0114">cAMP</keyword>
<sequence length="363" mass="40575">MGTFALTILGASGGPMEIGNQSVMIAKAGPERAKNWICVDAGSGLHQIKEMLAQSREANRLGINQHECMEEEIESLYESEYEPLGLFMDERSDVVRGLDTLDDTQLSKSLLSESIEVFNRIREYYITHAHLDHVAALVINTPAIRSTEKKVFALPRTAEALRTHIFNDSVWPDLLNEDSFLLNLQELQELRRHTVACISGWYVTPFRVNHGVTVRNRLPYYSTAFLIGDEPSGDAILVCGDLDSDLLSKQQFLAAMWLHLAQTVPFDNLKGILIECSSTNSTQNECLYGHLSPRFLVHELKQLSRAYNRPLDGLQVIIHHVKIGPGMRDPRLVILDEVRSLAASEALGDVAFSIGIQGYTFVL</sequence>
<proteinExistence type="inferred from homology"/>
<dbReference type="Proteomes" id="UP000191024">
    <property type="component" value="Chromosome D"/>
</dbReference>
<accession>A0A1G4J8R0</accession>
<keyword evidence="1" id="KW-0378">Hydrolase</keyword>
<protein>
    <submittedName>
        <fullName evidence="2">LAMI_0D01618g1_1</fullName>
    </submittedName>
</protein>
<dbReference type="Pfam" id="PF02112">
    <property type="entry name" value="PDEase_II"/>
    <property type="match status" value="1"/>
</dbReference>
<dbReference type="OrthoDB" id="258495at2759"/>
<evidence type="ECO:0000256" key="1">
    <source>
        <dbReference type="PIRNR" id="PIRNR000962"/>
    </source>
</evidence>
<gene>
    <name evidence="2" type="ORF">LAMI_0D01618G</name>
</gene>
<comment type="similarity">
    <text evidence="1">Belongs to the cyclic nucleotide phosphodiesterase class-II family.</text>
</comment>
<reference evidence="2 3" key="1">
    <citation type="submission" date="2016-03" db="EMBL/GenBank/DDBJ databases">
        <authorList>
            <person name="Devillers H."/>
        </authorList>
    </citation>
    <scope>NUCLEOTIDE SEQUENCE [LARGE SCALE GENOMIC DNA]</scope>
    <source>
        <strain evidence="2">CBS 11717</strain>
    </source>
</reference>
<dbReference type="GO" id="GO:0047555">
    <property type="term" value="F:3',5'-cyclic-GMP phosphodiesterase activity"/>
    <property type="evidence" value="ECO:0007669"/>
    <property type="project" value="TreeGrafter"/>
</dbReference>
<dbReference type="PRINTS" id="PR00388">
    <property type="entry name" value="PDIESTERASE2"/>
</dbReference>
<dbReference type="GO" id="GO:0006198">
    <property type="term" value="P:cAMP catabolic process"/>
    <property type="evidence" value="ECO:0007669"/>
    <property type="project" value="UniProtKB-UniRule"/>
</dbReference>
<dbReference type="CDD" id="cd07735">
    <property type="entry name" value="class_II_PDE_MBL-fold"/>
    <property type="match status" value="1"/>
</dbReference>
<dbReference type="AlphaFoldDB" id="A0A1G4J8R0"/>
<dbReference type="STRING" id="1230905.A0A1G4J8R0"/>
<evidence type="ECO:0000313" key="2">
    <source>
        <dbReference type="EMBL" id="SCU86334.1"/>
    </source>
</evidence>
<dbReference type="GO" id="GO:0004115">
    <property type="term" value="F:3',5'-cyclic-AMP phosphodiesterase activity"/>
    <property type="evidence" value="ECO:0007669"/>
    <property type="project" value="UniProtKB-UniRule"/>
</dbReference>
<dbReference type="PANTHER" id="PTHR28283">
    <property type="entry name" value="3',5'-CYCLIC-NUCLEOTIDE PHOSPHODIESTERASE 1"/>
    <property type="match status" value="1"/>
</dbReference>
<dbReference type="InterPro" id="IPR000396">
    <property type="entry name" value="Pdiesterase2"/>
</dbReference>
<name>A0A1G4J8R0_9SACH</name>
<dbReference type="PANTHER" id="PTHR28283:SF1">
    <property type="entry name" value="3',5'-CYCLIC-NUCLEOTIDE PHOSPHODIESTERASE 1"/>
    <property type="match status" value="1"/>
</dbReference>
<dbReference type="GO" id="GO:1902660">
    <property type="term" value="P:negative regulation of glucose mediated signaling pathway"/>
    <property type="evidence" value="ECO:0007669"/>
    <property type="project" value="TreeGrafter"/>
</dbReference>
<evidence type="ECO:0000313" key="3">
    <source>
        <dbReference type="Proteomes" id="UP000191024"/>
    </source>
</evidence>
<dbReference type="Gene3D" id="3.60.15.10">
    <property type="entry name" value="Ribonuclease Z/Hydroxyacylglutathione hydrolase-like"/>
    <property type="match status" value="1"/>
</dbReference>
<keyword evidence="3" id="KW-1185">Reference proteome</keyword>
<dbReference type="PIRSF" id="PIRSF000962">
    <property type="entry name" value="Cyc_nuc_PDEase"/>
    <property type="match status" value="1"/>
</dbReference>
<dbReference type="EMBL" id="LT598463">
    <property type="protein sequence ID" value="SCU86334.1"/>
    <property type="molecule type" value="Genomic_DNA"/>
</dbReference>
<dbReference type="SUPFAM" id="SSF56281">
    <property type="entry name" value="Metallo-hydrolase/oxidoreductase"/>
    <property type="match status" value="1"/>
</dbReference>